<name>A0A7Y0BUH9_9SPHN</name>
<evidence type="ECO:0000259" key="1">
    <source>
        <dbReference type="PROSITE" id="PS50830"/>
    </source>
</evidence>
<protein>
    <submittedName>
        <fullName evidence="2">Thermonuclease family protein</fullName>
    </submittedName>
</protein>
<dbReference type="RefSeq" id="WP_169495326.1">
    <property type="nucleotide sequence ID" value="NZ_JABBGM010000017.1"/>
</dbReference>
<dbReference type="Gene3D" id="2.40.50.90">
    <property type="match status" value="1"/>
</dbReference>
<keyword evidence="3" id="KW-1185">Reference proteome</keyword>
<dbReference type="InterPro" id="IPR035437">
    <property type="entry name" value="SNase_OB-fold_sf"/>
</dbReference>
<proteinExistence type="predicted"/>
<gene>
    <name evidence="2" type="ORF">HHL27_20875</name>
</gene>
<dbReference type="SUPFAM" id="SSF50199">
    <property type="entry name" value="Staphylococcal nuclease"/>
    <property type="match status" value="1"/>
</dbReference>
<feature type="domain" description="TNase-like" evidence="1">
    <location>
        <begin position="21"/>
        <end position="119"/>
    </location>
</feature>
<evidence type="ECO:0000313" key="2">
    <source>
        <dbReference type="EMBL" id="NML96121.1"/>
    </source>
</evidence>
<dbReference type="InterPro" id="IPR016071">
    <property type="entry name" value="Staphylococal_nuclease_OB-fold"/>
</dbReference>
<comment type="caution">
    <text evidence="2">The sequence shown here is derived from an EMBL/GenBank/DDBJ whole genome shotgun (WGS) entry which is preliminary data.</text>
</comment>
<dbReference type="PROSITE" id="PS50830">
    <property type="entry name" value="TNASE_3"/>
    <property type="match status" value="1"/>
</dbReference>
<evidence type="ECO:0000313" key="3">
    <source>
        <dbReference type="Proteomes" id="UP000583556"/>
    </source>
</evidence>
<organism evidence="2 3">
    <name type="scientific">Novosphingobium olei</name>
    <dbReference type="NCBI Taxonomy" id="2728851"/>
    <lineage>
        <taxon>Bacteria</taxon>
        <taxon>Pseudomonadati</taxon>
        <taxon>Pseudomonadota</taxon>
        <taxon>Alphaproteobacteria</taxon>
        <taxon>Sphingomonadales</taxon>
        <taxon>Sphingomonadaceae</taxon>
        <taxon>Novosphingobium</taxon>
    </lineage>
</organism>
<accession>A0A7Y0BUH9</accession>
<dbReference type="AlphaFoldDB" id="A0A7Y0BUH9"/>
<sequence>MSLFSFLAIGAASTLCPSVSVHDGDTIRCGSERIRIADIDAPELPDSPKCQDYRARYAWCDFEKGYASRDALRAFVAKGRVVVVRQGVDRYGRTLALIRVNGVDAGDWLIGRGLARRWN</sequence>
<dbReference type="Proteomes" id="UP000583556">
    <property type="component" value="Unassembled WGS sequence"/>
</dbReference>
<dbReference type="Pfam" id="PF00565">
    <property type="entry name" value="SNase"/>
    <property type="match status" value="1"/>
</dbReference>
<reference evidence="2 3" key="1">
    <citation type="submission" date="2020-04" db="EMBL/GenBank/DDBJ databases">
        <title>Novosphingobium sp. TW-4 isolated from soil.</title>
        <authorList>
            <person name="Dahal R.H."/>
            <person name="Chaudhary D.K."/>
        </authorList>
    </citation>
    <scope>NUCLEOTIDE SEQUENCE [LARGE SCALE GENOMIC DNA]</scope>
    <source>
        <strain evidence="2 3">TW-4</strain>
    </source>
</reference>
<dbReference type="EMBL" id="JABBGM010000017">
    <property type="protein sequence ID" value="NML96121.1"/>
    <property type="molecule type" value="Genomic_DNA"/>
</dbReference>